<dbReference type="RefSeq" id="WP_380759303.1">
    <property type="nucleotide sequence ID" value="NZ_JBHSRF010000059.1"/>
</dbReference>
<dbReference type="NCBIfam" id="NF003417">
    <property type="entry name" value="PRK04813.1"/>
    <property type="match status" value="4"/>
</dbReference>
<evidence type="ECO:0000256" key="1">
    <source>
        <dbReference type="ARBA" id="ARBA00001957"/>
    </source>
</evidence>
<dbReference type="SUPFAM" id="SSF52777">
    <property type="entry name" value="CoA-dependent acyltransferases"/>
    <property type="match status" value="12"/>
</dbReference>
<dbReference type="InterPro" id="IPR009081">
    <property type="entry name" value="PP-bd_ACP"/>
</dbReference>
<dbReference type="CDD" id="cd19540">
    <property type="entry name" value="LCL_NRPS-like"/>
    <property type="match status" value="2"/>
</dbReference>
<dbReference type="NCBIfam" id="TIGR01720">
    <property type="entry name" value="NRPS-para261"/>
    <property type="match status" value="2"/>
</dbReference>
<dbReference type="Proteomes" id="UP001596137">
    <property type="component" value="Unassembled WGS sequence"/>
</dbReference>
<evidence type="ECO:0000256" key="3">
    <source>
        <dbReference type="ARBA" id="ARBA00022553"/>
    </source>
</evidence>
<dbReference type="InterPro" id="IPR001031">
    <property type="entry name" value="Thioesterase"/>
</dbReference>
<evidence type="ECO:0000256" key="4">
    <source>
        <dbReference type="ARBA" id="ARBA00022737"/>
    </source>
</evidence>
<evidence type="ECO:0000256" key="5">
    <source>
        <dbReference type="ARBA" id="ARBA00023194"/>
    </source>
</evidence>
<dbReference type="InterPro" id="IPR029058">
    <property type="entry name" value="AB_hydrolase_fold"/>
</dbReference>
<keyword evidence="4" id="KW-0677">Repeat</keyword>
<protein>
    <submittedName>
        <fullName evidence="7">Amino acid adenylation domain-containing protein</fullName>
    </submittedName>
</protein>
<dbReference type="InterPro" id="IPR025110">
    <property type="entry name" value="AMP-bd_C"/>
</dbReference>
<dbReference type="InterPro" id="IPR020845">
    <property type="entry name" value="AMP-binding_CS"/>
</dbReference>
<dbReference type="Gene3D" id="3.30.559.30">
    <property type="entry name" value="Nonribosomal peptide synthetase, condensation domain"/>
    <property type="match status" value="6"/>
</dbReference>
<dbReference type="Gene3D" id="2.30.38.10">
    <property type="entry name" value="Luciferase, Domain 3"/>
    <property type="match status" value="1"/>
</dbReference>
<dbReference type="Gene3D" id="3.30.559.10">
    <property type="entry name" value="Chloramphenicol acetyltransferase-like domain"/>
    <property type="match status" value="6"/>
</dbReference>
<gene>
    <name evidence="7" type="ORF">ACFP1K_29360</name>
</gene>
<comment type="caution">
    <text evidence="7">The sequence shown here is derived from an EMBL/GenBank/DDBJ whole genome shotgun (WGS) entry which is preliminary data.</text>
</comment>
<dbReference type="InterPro" id="IPR020806">
    <property type="entry name" value="PKS_PP-bd"/>
</dbReference>
<dbReference type="SUPFAM" id="SSF56801">
    <property type="entry name" value="Acetyl-CoA synthetase-like"/>
    <property type="match status" value="4"/>
</dbReference>
<dbReference type="SUPFAM" id="SSF53474">
    <property type="entry name" value="alpha/beta-Hydrolases"/>
    <property type="match status" value="1"/>
</dbReference>
<dbReference type="InterPro" id="IPR000873">
    <property type="entry name" value="AMP-dep_synth/lig_dom"/>
</dbReference>
<evidence type="ECO:0000313" key="7">
    <source>
        <dbReference type="EMBL" id="MFC6085306.1"/>
    </source>
</evidence>
<name>A0ABW1NPU3_9ACTN</name>
<dbReference type="PROSITE" id="PS00012">
    <property type="entry name" value="PHOSPHOPANTETHEINE"/>
    <property type="match status" value="3"/>
</dbReference>
<dbReference type="InterPro" id="IPR010071">
    <property type="entry name" value="AA_adenyl_dom"/>
</dbReference>
<sequence>MFPLSNAQRRLWFIDRFEGPSATYNVPFVIRLRGALDVAALRAAVRDVVGRHEILRTRIVDDAGEPAQLVVPLDELDLDIPLLDAAGGEAGRVARHRFDLSAEIPVRACLLRHGPEEHDLVLTVHHIAVDGESMLPLAGDLETAYTARARSAAPRWPESPVRYRDYVAWQRELLGDPGDPGSRVATQLRYWLDRLAGAPPQISLPTDRPRPPAPSHRGDVVTFPIPPELLAALERVAGAHGATTPMALQAALAVLLHHLGAGEDVLIGATIAGRTDEALADMVGFFVNTWVLRADLSGAPTFEQVLAQVRGRALEAYENQDVPFDLLVEALNPERSTARHPVFQVMFTWQSEDRITLDLPGVSASLEAVPTGTAKFDMELNFAHDSGTGNLRCVLEYATDLFDRETVERFAARFLSLVEALTACPARPVGVVDVLLPAERESLGAVNRTSAPVAEPTVPHLVRRVVEAVPGAVAVACADVELTYRELGRRVEVMAAELVRRGVDRESLVGLAVSRSVDLVVAMLAVFEAGAAYVPIDPGYPSARLGRILADARPVLVLTDRASVDTLPGGDVPYVCVEDLDLSGPPLGGTRAVPDGAAFVMYTSGSTGIPKGVCITHHNVMSCLPALVAAVGAPGSRMLAGTSINFDVSVFEILTTLSTGGTVEIVPDVPSLGERPLPLDGGVVSTVPSVFTQVVERLAANGSRPDTVVFGADTLTAQLVARVRELFPGVRVVNCYGQSETFYATCFTLPPDQPWDRKANAPIGRPLGNVRTYVLGQGLAPVPPGVIGELYVAGTTVGRGYLGLPAQTAERFVPDPYGPPGSRMYRTGDLARWNTDGQLEYTGRADTQVKIRGLRIEPGEIETTLTTHPGIAQALVLTRPGRTGDTHLVGYIVPAGMNSSWISTAESISETEVDLTGGVSAAELRRFAAARLPEYMVPAAFVVLDRLPLDPNGKVDRNALPEPEFRGATYRTPASPAERILASVYAEVLGLERVGTDDDFFSIGGDSIRSIQVASRAAAQGVRVSPREIFQHRTVTELAAAVTRRGDETGGLAELQGGGLGWMPLSPIAHYLMELGGGYGRFAMSAVAELPEDIDEAGLLDVLTAVLNRHDALRTRLERDGLRAAPPGSVDPDELLHRVGCDGRWDARWRALAAAELDAAAGRLDPAGGVMVQAVWFDAGTAGAGRLLLVLHHLVVDSVSWRILLPDFAEAWEQVRAGKRPAPRAAGTSARRWAHALAEEARRPERVAEMRLWRSVVTGPDPDLGVRPLDPAVDVMYTVDHVWLRVPAAVTQALVTELPAAFRGGVDEGLLAALALAVRRWRGDRGVDERSLLVRLEGHGREERVVPGADLTRTVGWLTSMYPVRLDLGDIDTAEALAGGAAAGDAIKAVKEQLRAIPDHGLGYGLLRYLNDETGAELAGYPSGQIAFNYVGRFSAADMPENLRGLGWTEVPGARDLIATPDADMPAMAVLEINSLVTDTGELTARFAFPAGVLSRADVQELADLWSAALAGLAAHVAEPGAGGLTPSDVPLVPVTQRDLDAWRQRYGELADVWPLTAMQQGILFHSLLDTSAYDAYQMQFVLHLSGEIDPARMRAAGQALIDRHPNLRCAFPPDSTGGLVQVVPARVELPWRHVRLTGGEQELRRLLAEERTTPFDPAVPPLTRMALLETGPGRAELVITTHHVLFDGWSVPLLIEDLFRLYGGAGDASGLPRAPAYRGFLDWLARQDRDAAAAAWAAEFAGTDDATLLARGVRVRPAGGGDVGNVDVPLPPELVRRVTARAAELGVTVNTVVQGAWALLLGRLTGRREVVFGSTVSGRPAALDGVDQMLGLFINTVPVRMDCAPGATMAALLTGLQERQAALLDHHHHGLPDILRAVGVETLFDTLVVFESFPVDHAGLSDATEAAGLVCSGLTPVAGTHYPLVVTADVDPVLRLSLQYQHGAFQRDEVQVMAERLHRVLARFAADPDVPAREVEVLSEAERRRVLHELNDTAAPAPGLTVPELFERQAAATPEAVAVTGDGGSLTYRELDERANAVAHGLAGRGAGPESVVAVALPRSPDLVVALLGVWKAGAAYLPIDPEHPGHRLGHVLADARPALMLAASPPPEALAASGAEWIGVPRLVEEAGGRTGAPRRAPRPGEAAYVMYTSGSTGIPKGVVVTHGNVAGCVPGLVESVGGPGARMLAQASAGFDVSVFEIFSTLCTGGAVEMLRDVLALAERDDWSGVVSSVPSAFAEVLDGAEGRIAPSAVAFAGEGLPASLVRRVRKVFPGTRVVNGYGQTETFYATTFAIGGGDPWDGGPEVPIGTPLAGVRVYVLGSGLEPVPPGAYGELYVAGATVSRGYRGRPGPTAERYVPDPFGPPGSRMYRTGDLARWNAAGQLEYGGRTDVQLKIRGVRVEPAEVEAALTTHPGVAEAAVVARRARGDRGTYLAAYVLTGPGGPPEGLREHVAATLPDVMVPSVFVALDAFPLMPNGKLDRAALPEPQFGGGRYRAPRTAHEAALCRLFAEVLGESRVGVDDDFFLIGGHSLLATRLVNQIRAKLGAEVRIRQVFDSPTVAELARHLSPGSASRPPLRRLPRLPERVPLSYAQRRLWFIDRFEGPSATYNHGHVLRLHGPLDVPALAAALRDVIGRHEALRTLIAEDADGMPYQHVVPAADVRLDVPVVETGPDGVDEAVDAALALPFDLAAEIPVRATVLRAAAEEHVLALVIHHIATDGESMTPLTRDLRTAYAARLRGAAPGWPEPAVRYADYTLWQRDLLGDPHDPGSVLSTQTAFWREHLAGVPQPVQLPADRPRPPVASHRGDTVEFRLAPELLTAVEELAGRQGATVSMVLQAALAVLLGRLGAGDDVAVGAPIAGRTDAALADLVGFFVNTWVLRADLSGNPSFERVVEQVRSRALAAYENQDAPFEHLVEVLNPERSTAHHPLFQVMFAWQNVAGASFDLEGLRIEVIPGSTRTSKFDLMLNMGDIPGLGLVGYLEYATDLFDRETAERFAARFLSVVEALTTHPEQPIGLVDVLLPGERELLAAVNQTSAAVEEATVPHLVRRMAATVPGKVAVACDGDALTYRELGRRVEEMAARLAHRGVGRESLVGLAVSRSVDLVVAMLAILEAGAAYVPVDPGYPSTRLGLILADARPALVLTDRASLDGLPRADVPYLCVEDLTGPPPDGDRAAGAVPDGAAFVMYTSGSTGIPKGVCITHHNVMSCLPALVAAVGTPGARMLAGTSINFDVSVFEILTTLSTGGTVEIVPDVPSLAERPLPLDGGVVSTVPSVFTQIAERLIANGSRPDTVVFGADTLPAQLVAQVRQAFPGVRVVNFYGQSETFYATCFTLPPDQPWDQKANAPIGRPLGNVRTHVLGPGLVPVPPGVIGELYVAGTTVGRGYLGLPAQTAERFLPDPYGPPGSRMYRTGDLARWNTDGQLEYTGRADTQVKIRGLRIEPGEIETTLTTHPGIAQALVQTRPGRTGNTRLVAYVVPAGEDALDELDLTRDVSAGALRRFAAARLPQYMVPAAFVVLDRLPLDPNGKVDRGALPEPGVQTTAYRAPSDAEEIVLAGVFAQLLDLDVVGTEDDFFAIGGDSIRSIQAVSQARREGLDITPREIFEHRTVAALARLVRDRAAAPQRLAEPEGGGVGWMPALPMARHLAELGGGDRFSMSLVVDLPPGAGHAGLAATVSAVLDHHDVLRSRVRDGGLEALPRGAVDAATLIRRVPCDGDWDERWHALAAAELDAATGRLDPAGGVMTQWVWFDAGPVRPGRLLVVGHHHVVDGVSWRILLADLATAWDDLRAGRKPDLPEVGTSARGWSYALTEAARAPKWVAELPLWRSLLEGPDPLLGSRPLDPAADLAATVRRTWVRLPAPVTEALLTRVPGALGGGPNDVWLTALALAVATWRRDRGVDEGSVLLRLEGHGREEDTAPGADLSRTLGWFTSMFPVRLDVGGVNLEEARAGGAVAIAAAFKAVREQLAVIPHKGMGYGLLRHLNEETAAELARFPTGQIAFNYLGRLGGQDTPGGWTPAAGTEDLLAAPDAAMPAMSTLEINAVVLDSAEGPRLSAVFGAPEGLLPEEDVRELAELWCAVLRGLAEHVNRLSDVALVPVRRAELEEWEQRHPGLVDVWPLTALQAGLTFESLMAGDGFDAYHVQVIYHLAGPVDPARMRVAAQVLLDRHAGLRTAFVTDTTGALVQLVLNGVEIPWRELDLRGHDEAGRAAAFEEFLERDRADRFDPAVAPLLRLSLALTGPKRAELVLTAHHALLDGWSMGVFAQELLRLYGSGGDAGVLPPVREYKDFLSWLAGQDTEASAAAWTAALDGVEAPTLVAPHAGPEVDRRRLGQRRVPLPADTAHELARRAAELGVTLNTVVQAAWAVVLSRLTGRDDVVFGTTVSGRPAAVPGVESMVGLFINTLPIRVRLSPWDSLRTVLTGLQEAQNALMDHHHHSLAEIHRATGMPVLFDTVTVYESYPMEHGGPADPADGLTITGVRSANGTHYPLGLAATASPYLTLVLQYQEDLFDSAAAGRVTAQVAEVLRRMAADPAVPVGALELPDPAGPPPGGAVAAVEPARTVPELFARQVAATPDAVALWFEDTSMTYRELDRRAGLLARELAARGAGRESVVAVSLRRSPELVVALLAVLRAGAAYLPVDAGLPAGRVSYLMEDSGACLVIADESTAAAFTGPCLRMDDPGSWQGGGDPGRPPLPDGAAYVVYTSGSTGRPKGVTVTHRGVAGLVGAHVAGMGITPESRMLQLVSPSFDVSLCELFSALLSGASVVLAPADDLVPGPPLARTADRHRVTHMMLPPSMLAPVPPGTLGSVRSLVVGGEPVPHDLVATWSAGRRMVNVYGPTEATVAVTMSGPLTPGPGAFPIGRPVPGAGAHVLDGALRPVPPGVAGELYVTGEGLARGYGGRPGLTADRFVACPSGPPGTRMYRTGDVVEWTPQGELVFLGRSDDQVKIRGFRVEPGEVEAVLAAHPAVERAVVVAGGTPHDRGLAAYAVADGGTDLAAELRRYLRERLPEHMVPATVTLLGGIPTTPSGKLDRKALPAPGHAAAPAGRAPRTPLETMLCGLYAEVLGLPAAYADDDFFTRGGHSLLAVRLIARIRMVLAVEVPLRWVFEAPTPARLAARLESAGGQEEETGPFAPVVTLATGDGAGPLWFLHSGGGLCWTYLGLVAALDTDRPVHGIQAEGIDGAAPPPRSVAAIVEDYTAKILAVQPDGPFHLIGYSIGGTYAHAVAAELQRLGHEVALLAMLDSVPSDKLAEQGPPDAAAFREYFRRILPAGAGGDAAFVENAVTVVTGHAALMAAYPPPVYRGDALVFRADTGSAGPLAALWRPHVTGTIREIGVQATHEDMYLPGPAAEIGGVITRELQKGRQR</sequence>
<feature type="domain" description="Carrier" evidence="6">
    <location>
        <begin position="5062"/>
        <end position="5137"/>
    </location>
</feature>
<organism evidence="7 8">
    <name type="scientific">Sphaerisporangium aureirubrum</name>
    <dbReference type="NCBI Taxonomy" id="1544736"/>
    <lineage>
        <taxon>Bacteria</taxon>
        <taxon>Bacillati</taxon>
        <taxon>Actinomycetota</taxon>
        <taxon>Actinomycetes</taxon>
        <taxon>Streptosporangiales</taxon>
        <taxon>Streptosporangiaceae</taxon>
        <taxon>Sphaerisporangium</taxon>
    </lineage>
</organism>
<feature type="domain" description="Carrier" evidence="6">
    <location>
        <begin position="2497"/>
        <end position="2572"/>
    </location>
</feature>
<dbReference type="InterPro" id="IPR020802">
    <property type="entry name" value="TesA-like"/>
</dbReference>
<comment type="cofactor">
    <cofactor evidence="1">
        <name>pantetheine 4'-phosphate</name>
        <dbReference type="ChEBI" id="CHEBI:47942"/>
    </cofactor>
</comment>
<dbReference type="SMART" id="SM00824">
    <property type="entry name" value="PKS_TE"/>
    <property type="match status" value="1"/>
</dbReference>
<dbReference type="InterPro" id="IPR010060">
    <property type="entry name" value="NRPS_synth"/>
</dbReference>
<dbReference type="SMART" id="SM00823">
    <property type="entry name" value="PKS_PP"/>
    <property type="match status" value="4"/>
</dbReference>
<dbReference type="Gene3D" id="3.40.50.1820">
    <property type="entry name" value="alpha/beta hydrolase"/>
    <property type="match status" value="1"/>
</dbReference>
<dbReference type="InterPro" id="IPR001242">
    <property type="entry name" value="Condensation_dom"/>
</dbReference>
<dbReference type="InterPro" id="IPR023213">
    <property type="entry name" value="CAT-like_dom_sf"/>
</dbReference>
<dbReference type="SUPFAM" id="SSF47336">
    <property type="entry name" value="ACP-like"/>
    <property type="match status" value="4"/>
</dbReference>
<evidence type="ECO:0000259" key="6">
    <source>
        <dbReference type="PROSITE" id="PS50075"/>
    </source>
</evidence>
<dbReference type="CDD" id="cd19543">
    <property type="entry name" value="DCL_NRPS"/>
    <property type="match status" value="2"/>
</dbReference>
<keyword evidence="5" id="KW-0045">Antibiotic biosynthesis</keyword>
<dbReference type="Pfam" id="PF00550">
    <property type="entry name" value="PP-binding"/>
    <property type="match status" value="4"/>
</dbReference>
<keyword evidence="2" id="KW-0596">Phosphopantetheine</keyword>
<dbReference type="Pfam" id="PF00668">
    <property type="entry name" value="Condensation"/>
    <property type="match status" value="6"/>
</dbReference>
<keyword evidence="3" id="KW-0597">Phosphoprotein</keyword>
<dbReference type="Gene3D" id="3.30.300.30">
    <property type="match status" value="4"/>
</dbReference>
<dbReference type="PROSITE" id="PS50075">
    <property type="entry name" value="CARRIER"/>
    <property type="match status" value="4"/>
</dbReference>
<dbReference type="Gene3D" id="3.40.50.980">
    <property type="match status" value="2"/>
</dbReference>
<dbReference type="PANTHER" id="PTHR45527:SF1">
    <property type="entry name" value="FATTY ACID SYNTHASE"/>
    <property type="match status" value="1"/>
</dbReference>
<dbReference type="Pfam" id="PF00975">
    <property type="entry name" value="Thioesterase"/>
    <property type="match status" value="1"/>
</dbReference>
<dbReference type="PROSITE" id="PS00455">
    <property type="entry name" value="AMP_BINDING"/>
    <property type="match status" value="4"/>
</dbReference>
<dbReference type="Pfam" id="PF13193">
    <property type="entry name" value="AMP-binding_C"/>
    <property type="match status" value="4"/>
</dbReference>
<reference evidence="8" key="1">
    <citation type="journal article" date="2019" name="Int. J. Syst. Evol. Microbiol.">
        <title>The Global Catalogue of Microorganisms (GCM) 10K type strain sequencing project: providing services to taxonomists for standard genome sequencing and annotation.</title>
        <authorList>
            <consortium name="The Broad Institute Genomics Platform"/>
            <consortium name="The Broad Institute Genome Sequencing Center for Infectious Disease"/>
            <person name="Wu L."/>
            <person name="Ma J."/>
        </authorList>
    </citation>
    <scope>NUCLEOTIDE SEQUENCE [LARGE SCALE GENOMIC DNA]</scope>
    <source>
        <strain evidence="8">JCM 30346</strain>
    </source>
</reference>
<evidence type="ECO:0000256" key="2">
    <source>
        <dbReference type="ARBA" id="ARBA00022450"/>
    </source>
</evidence>
<dbReference type="PANTHER" id="PTHR45527">
    <property type="entry name" value="NONRIBOSOMAL PEPTIDE SYNTHETASE"/>
    <property type="match status" value="1"/>
</dbReference>
<dbReference type="Pfam" id="PF00501">
    <property type="entry name" value="AMP-binding"/>
    <property type="match status" value="4"/>
</dbReference>
<dbReference type="InterPro" id="IPR006162">
    <property type="entry name" value="Ppantetheine_attach_site"/>
</dbReference>
<dbReference type="InterPro" id="IPR045851">
    <property type="entry name" value="AMP-bd_C_sf"/>
</dbReference>
<dbReference type="NCBIfam" id="TIGR01733">
    <property type="entry name" value="AA-adenyl-dom"/>
    <property type="match status" value="4"/>
</dbReference>
<feature type="domain" description="Carrier" evidence="6">
    <location>
        <begin position="3553"/>
        <end position="3627"/>
    </location>
</feature>
<keyword evidence="8" id="KW-1185">Reference proteome</keyword>
<proteinExistence type="predicted"/>
<accession>A0ABW1NPU3</accession>
<dbReference type="Gene3D" id="1.10.1200.10">
    <property type="entry name" value="ACP-like"/>
    <property type="match status" value="3"/>
</dbReference>
<dbReference type="Gene3D" id="3.40.50.12780">
    <property type="entry name" value="N-terminal domain of ligase-like"/>
    <property type="match status" value="3"/>
</dbReference>
<dbReference type="InterPro" id="IPR036736">
    <property type="entry name" value="ACP-like_sf"/>
</dbReference>
<dbReference type="CDD" id="cd05930">
    <property type="entry name" value="A_NRPS"/>
    <property type="match status" value="3"/>
</dbReference>
<feature type="domain" description="Carrier" evidence="6">
    <location>
        <begin position="972"/>
        <end position="1046"/>
    </location>
</feature>
<dbReference type="EMBL" id="JBHSRF010000059">
    <property type="protein sequence ID" value="MFC6085306.1"/>
    <property type="molecule type" value="Genomic_DNA"/>
</dbReference>
<evidence type="ECO:0000313" key="8">
    <source>
        <dbReference type="Proteomes" id="UP001596137"/>
    </source>
</evidence>
<dbReference type="InterPro" id="IPR042099">
    <property type="entry name" value="ANL_N_sf"/>
</dbReference>